<comment type="caution">
    <text evidence="1">The sequence shown here is derived from an EMBL/GenBank/DDBJ whole genome shotgun (WGS) entry which is preliminary data.</text>
</comment>
<protein>
    <submittedName>
        <fullName evidence="1">Uncharacterized protein</fullName>
    </submittedName>
</protein>
<accession>A0ACC8XIC9</accession>
<sequence length="613" mass="70571">MKKVRFSEVKPLGYLKKEMIDDLYSFIGNLDALVPDLIIEDDIYKKNRRSKYTPNIDVGNVDIGEGFLSQYMWWNSETQGNWIDGFIRTAILTQDETMLKKATKYLMKYIHTADKDGYIGIYDKDLRFNHEGENGEMWAQATLLRAVCAYYEYTQNKDILKIITNALDVIIKGYPMGGVNYFGLAIDGNDVSYGLGHSLMIVDVFMNAYHYTNNEKYFEYCGWLYDSFSKVATVDTDASKRVLLTDKAFANHGPHTYEQFRAIIYATKFDNKNKEALNAYIKKLEKCLCPSGGPIGDEFIVGRVADATNSGYEYCSIQELCHSYAQMYDCFGDISYMEQNEWLFYNAAMGARFRSSSLTDKSTIAYLKSDNSYKMTGIFHTDDKTSDQLRYKYSPTHQDAAVCCVPNAGRIYNYFLEYMWYTQGNTLIKTMYGPSELSTNIDGNEIIIRETSRYPFENILNFEVKTPIDITIKLRIPSFAINIKCTVPFIKEDNFITIKTNKDSCFKVEFEAAIEIKTDFLGDIYFKYGACLYCLDYPIKEDISKNHPLEGFYDIHCVPLVEIDTTYKVSSNIKPILKKVENNTFISVETLTNNILLKPIAKTVLRKVTFKRQ</sequence>
<organism evidence="1 2">
    <name type="scientific">Candidatus Epulonipiscium fishelsonii</name>
    <dbReference type="NCBI Taxonomy" id="77094"/>
    <lineage>
        <taxon>Bacteria</taxon>
        <taxon>Bacillati</taxon>
        <taxon>Bacillota</taxon>
        <taxon>Clostridia</taxon>
        <taxon>Lachnospirales</taxon>
        <taxon>Lachnospiraceae</taxon>
        <taxon>Candidatus Epulonipiscium</taxon>
    </lineage>
</organism>
<keyword evidence="2" id="KW-1185">Reference proteome</keyword>
<proteinExistence type="predicted"/>
<evidence type="ECO:0000313" key="1">
    <source>
        <dbReference type="EMBL" id="ONI45127.1"/>
    </source>
</evidence>
<name>A0ACC8XIC9_9FIRM</name>
<reference evidence="1" key="1">
    <citation type="submission" date="2016-08" db="EMBL/GenBank/DDBJ databases">
        <authorList>
            <person name="Ngugi D.K."/>
            <person name="Miyake S."/>
            <person name="Stingl U."/>
        </authorList>
    </citation>
    <scope>NUCLEOTIDE SEQUENCE</scope>
    <source>
        <strain evidence="1">SCG-D08WGA-EpuloA1</strain>
    </source>
</reference>
<dbReference type="EMBL" id="LJHD01000071">
    <property type="protein sequence ID" value="ONI45127.1"/>
    <property type="molecule type" value="Genomic_DNA"/>
</dbReference>
<gene>
    <name evidence="1" type="ORF">AN640_04965</name>
</gene>
<evidence type="ECO:0000313" key="2">
    <source>
        <dbReference type="Proteomes" id="UP000188637"/>
    </source>
</evidence>
<dbReference type="Proteomes" id="UP000188637">
    <property type="component" value="Unassembled WGS sequence"/>
</dbReference>